<reference evidence="2" key="1">
    <citation type="submission" date="2015-03" db="EMBL/GenBank/DDBJ databases">
        <authorList>
            <consortium name="Pathogen Informatics"/>
        </authorList>
    </citation>
    <scope>NUCLEOTIDE SEQUENCE [LARGE SCALE GENOMIC DNA]</scope>
    <source>
        <strain evidence="2">N09902308</strain>
    </source>
</reference>
<sequence>MPAVIVASPAFTPKTGRSVASFSTLELGRRLSSRYSPKNGLTRSSKKPRS</sequence>
<accession>A0A916P7T8</accession>
<gene>
    <name evidence="1" type="ORF">ERS007739_01836</name>
</gene>
<dbReference type="EMBL" id="CSBK01000764">
    <property type="protein sequence ID" value="COX88100.1"/>
    <property type="molecule type" value="Genomic_DNA"/>
</dbReference>
<name>A0A916P7T8_MYCTX</name>
<evidence type="ECO:0000313" key="2">
    <source>
        <dbReference type="Proteomes" id="UP000039021"/>
    </source>
</evidence>
<proteinExistence type="predicted"/>
<dbReference type="AlphaFoldDB" id="A0A916P7T8"/>
<dbReference type="Proteomes" id="UP000039021">
    <property type="component" value="Unassembled WGS sequence"/>
</dbReference>
<comment type="caution">
    <text evidence="1">The sequence shown here is derived from an EMBL/GenBank/DDBJ whole genome shotgun (WGS) entry which is preliminary data.</text>
</comment>
<protein>
    <submittedName>
        <fullName evidence="1">Uncharacterized protein</fullName>
    </submittedName>
</protein>
<evidence type="ECO:0000313" key="1">
    <source>
        <dbReference type="EMBL" id="COX88100.1"/>
    </source>
</evidence>
<organism evidence="1 2">
    <name type="scientific">Mycobacterium tuberculosis</name>
    <dbReference type="NCBI Taxonomy" id="1773"/>
    <lineage>
        <taxon>Bacteria</taxon>
        <taxon>Bacillati</taxon>
        <taxon>Actinomycetota</taxon>
        <taxon>Actinomycetes</taxon>
        <taxon>Mycobacteriales</taxon>
        <taxon>Mycobacteriaceae</taxon>
        <taxon>Mycobacterium</taxon>
        <taxon>Mycobacterium tuberculosis complex</taxon>
    </lineage>
</organism>